<dbReference type="Proteomes" id="UP000301475">
    <property type="component" value="Chromosome"/>
</dbReference>
<feature type="region of interest" description="Disordered" evidence="1">
    <location>
        <begin position="166"/>
        <end position="188"/>
    </location>
</feature>
<sequence>MAILETITDGLCSAKNAIVDVAQDVVEKSHQKAQLNRLRSIMKKENKTMEQAFTALGKAFYENMTEEDKKEHHLICQVIETSSERLERAHRRYIEIADGVADQSPENKEEITSEELDSLTVACSNENEYKEMKTPVKVTVKEIKREDTHEKTAEEVRAENRKKIVNQAISHNQPSTDAENEIAEEDSF</sequence>
<dbReference type="KEGG" id="ruj:E5Z56_04390"/>
<dbReference type="EMBL" id="CP039381">
    <property type="protein sequence ID" value="QCT06648.1"/>
    <property type="molecule type" value="Genomic_DNA"/>
</dbReference>
<reference evidence="2 3" key="1">
    <citation type="submission" date="2019-04" db="EMBL/GenBank/DDBJ databases">
        <authorList>
            <person name="Embree M."/>
            <person name="Gaffney J.R."/>
        </authorList>
    </citation>
    <scope>NUCLEOTIDE SEQUENCE [LARGE SCALE GENOMIC DNA]</scope>
    <source>
        <strain evidence="2 3">JE7A12</strain>
    </source>
</reference>
<proteinExistence type="predicted"/>
<keyword evidence="3" id="KW-1185">Reference proteome</keyword>
<organism evidence="2 3">
    <name type="scientific">Ruminococcus bovis</name>
    <dbReference type="NCBI Taxonomy" id="2564099"/>
    <lineage>
        <taxon>Bacteria</taxon>
        <taxon>Bacillati</taxon>
        <taxon>Bacillota</taxon>
        <taxon>Clostridia</taxon>
        <taxon>Eubacteriales</taxon>
        <taxon>Oscillospiraceae</taxon>
        <taxon>Ruminococcus</taxon>
    </lineage>
</organism>
<gene>
    <name evidence="2" type="ORF">E5Z56_04390</name>
</gene>
<accession>A0A4P8Y0F9</accession>
<evidence type="ECO:0000313" key="2">
    <source>
        <dbReference type="EMBL" id="QCT06648.1"/>
    </source>
</evidence>
<name>A0A4P8Y0F9_9FIRM</name>
<evidence type="ECO:0000313" key="3">
    <source>
        <dbReference type="Proteomes" id="UP000301475"/>
    </source>
</evidence>
<protein>
    <submittedName>
        <fullName evidence="2">Uncharacterized protein</fullName>
    </submittedName>
</protein>
<dbReference type="AlphaFoldDB" id="A0A4P8Y0F9"/>
<dbReference type="RefSeq" id="WP_138156703.1">
    <property type="nucleotide sequence ID" value="NZ_CP039381.1"/>
</dbReference>
<evidence type="ECO:0000256" key="1">
    <source>
        <dbReference type="SAM" id="MobiDB-lite"/>
    </source>
</evidence>
<feature type="compositionally biased region" description="Acidic residues" evidence="1">
    <location>
        <begin position="178"/>
        <end position="188"/>
    </location>
</feature>
<dbReference type="OrthoDB" id="17233at1263"/>
<feature type="compositionally biased region" description="Polar residues" evidence="1">
    <location>
        <begin position="167"/>
        <end position="177"/>
    </location>
</feature>